<dbReference type="SUPFAM" id="SSF56112">
    <property type="entry name" value="Protein kinase-like (PK-like)"/>
    <property type="match status" value="1"/>
</dbReference>
<dbReference type="Proteomes" id="UP001159428">
    <property type="component" value="Unassembled WGS sequence"/>
</dbReference>
<gene>
    <name evidence="9" type="ORF">PMEA_00026754</name>
</gene>
<dbReference type="EMBL" id="CALNXJ010000051">
    <property type="protein sequence ID" value="CAH3152390.1"/>
    <property type="molecule type" value="Genomic_DNA"/>
</dbReference>
<dbReference type="InterPro" id="IPR017441">
    <property type="entry name" value="Protein_kinase_ATP_BS"/>
</dbReference>
<dbReference type="GO" id="GO:0035556">
    <property type="term" value="P:intracellular signal transduction"/>
    <property type="evidence" value="ECO:0007669"/>
    <property type="project" value="TreeGrafter"/>
</dbReference>
<dbReference type="GO" id="GO:0005634">
    <property type="term" value="C:nucleus"/>
    <property type="evidence" value="ECO:0007669"/>
    <property type="project" value="TreeGrafter"/>
</dbReference>
<keyword evidence="10" id="KW-1185">Reference proteome</keyword>
<reference evidence="9 10" key="1">
    <citation type="submission" date="2022-05" db="EMBL/GenBank/DDBJ databases">
        <authorList>
            <consortium name="Genoscope - CEA"/>
            <person name="William W."/>
        </authorList>
    </citation>
    <scope>NUCLEOTIDE SEQUENCE [LARGE SCALE GENOMIC DNA]</scope>
</reference>
<evidence type="ECO:0000259" key="8">
    <source>
        <dbReference type="PROSITE" id="PS50011"/>
    </source>
</evidence>
<dbReference type="PROSITE" id="PS00107">
    <property type="entry name" value="PROTEIN_KINASE_ATP"/>
    <property type="match status" value="1"/>
</dbReference>
<feature type="non-terminal residue" evidence="9">
    <location>
        <position position="1"/>
    </location>
</feature>
<dbReference type="InterPro" id="IPR011009">
    <property type="entry name" value="Kinase-like_dom_sf"/>
</dbReference>
<feature type="region of interest" description="Disordered" evidence="7">
    <location>
        <begin position="333"/>
        <end position="354"/>
    </location>
</feature>
<keyword evidence="2" id="KW-0808">Transferase</keyword>
<dbReference type="PROSITE" id="PS00109">
    <property type="entry name" value="PROTEIN_KINASE_TYR"/>
    <property type="match status" value="1"/>
</dbReference>
<evidence type="ECO:0000256" key="3">
    <source>
        <dbReference type="ARBA" id="ARBA00022741"/>
    </source>
</evidence>
<dbReference type="PANTHER" id="PTHR24342:SF14">
    <property type="entry name" value="DEATH-ASSOCIATED PROTEIN KINASE DAPK-1"/>
    <property type="match status" value="1"/>
</dbReference>
<dbReference type="PROSITE" id="PS50011">
    <property type="entry name" value="PROTEIN_KINASE_DOM"/>
    <property type="match status" value="1"/>
</dbReference>
<evidence type="ECO:0000256" key="2">
    <source>
        <dbReference type="ARBA" id="ARBA00022679"/>
    </source>
</evidence>
<dbReference type="Gene3D" id="3.30.200.20">
    <property type="entry name" value="Phosphorylase Kinase, domain 1"/>
    <property type="match status" value="1"/>
</dbReference>
<dbReference type="GO" id="GO:0005524">
    <property type="term" value="F:ATP binding"/>
    <property type="evidence" value="ECO:0007669"/>
    <property type="project" value="UniProtKB-UniRule"/>
</dbReference>
<dbReference type="PANTHER" id="PTHR24342">
    <property type="entry name" value="SERINE/THREONINE-PROTEIN KINASE 17"/>
    <property type="match status" value="1"/>
</dbReference>
<keyword evidence="5 6" id="KW-0067">ATP-binding</keyword>
<proteinExistence type="predicted"/>
<keyword evidence="1" id="KW-0723">Serine/threonine-protein kinase</keyword>
<dbReference type="AlphaFoldDB" id="A0AAU9XPV0"/>
<evidence type="ECO:0000313" key="10">
    <source>
        <dbReference type="Proteomes" id="UP001159428"/>
    </source>
</evidence>
<keyword evidence="3 6" id="KW-0547">Nucleotide-binding</keyword>
<dbReference type="InterPro" id="IPR008266">
    <property type="entry name" value="Tyr_kinase_AS"/>
</dbReference>
<evidence type="ECO:0000256" key="6">
    <source>
        <dbReference type="PROSITE-ProRule" id="PRU10141"/>
    </source>
</evidence>
<keyword evidence="4" id="KW-0418">Kinase</keyword>
<evidence type="ECO:0000256" key="4">
    <source>
        <dbReference type="ARBA" id="ARBA00022777"/>
    </source>
</evidence>
<comment type="caution">
    <text evidence="9">The sequence shown here is derived from an EMBL/GenBank/DDBJ whole genome shotgun (WGS) entry which is preliminary data.</text>
</comment>
<evidence type="ECO:0000256" key="1">
    <source>
        <dbReference type="ARBA" id="ARBA00022527"/>
    </source>
</evidence>
<evidence type="ECO:0000256" key="7">
    <source>
        <dbReference type="SAM" id="MobiDB-lite"/>
    </source>
</evidence>
<protein>
    <recommendedName>
        <fullName evidence="8">Protein kinase domain-containing protein</fullName>
    </recommendedName>
</protein>
<dbReference type="GO" id="GO:0004674">
    <property type="term" value="F:protein serine/threonine kinase activity"/>
    <property type="evidence" value="ECO:0007669"/>
    <property type="project" value="UniProtKB-KW"/>
</dbReference>
<dbReference type="GO" id="GO:0043065">
    <property type="term" value="P:positive regulation of apoptotic process"/>
    <property type="evidence" value="ECO:0007669"/>
    <property type="project" value="TreeGrafter"/>
</dbReference>
<dbReference type="Gene3D" id="1.10.510.10">
    <property type="entry name" value="Transferase(Phosphotransferase) domain 1"/>
    <property type="match status" value="1"/>
</dbReference>
<dbReference type="InterPro" id="IPR000719">
    <property type="entry name" value="Prot_kinase_dom"/>
</dbReference>
<sequence>LVSLLIDAPCCCDWSWIIMELKKENPDKYYNLNEEIGRGKYAVVKNCSDNKTRKQLVAKLIKYEADTEKNTKQEFEIMATLKHDKLLSARDGFIVQKYVVIVMDRVEGKEVLEFLAEKTIASEEDASLVIAQLVDALTYLHKKNIVHLDIRPANLLVSRDFKLTLIDYGNARRIQSPDGQFVDAVGVTEFTAPEVLNFEMTHWGADMWSVGVLLYILLSATLPFTIEDSDDQNADDKVAAKVKSVSYEMPVSLFRNATQEAENLIKKLLIRQPERRPTASSCLDDPWLSPILTQKRKSSEIPASKFKFLNDQLKEAEEDELIVASCVLRSFDEEAYESPEEEEEEEEEKEKEEE</sequence>
<accession>A0AAU9XPV0</accession>
<organism evidence="9 10">
    <name type="scientific">Pocillopora meandrina</name>
    <dbReference type="NCBI Taxonomy" id="46732"/>
    <lineage>
        <taxon>Eukaryota</taxon>
        <taxon>Metazoa</taxon>
        <taxon>Cnidaria</taxon>
        <taxon>Anthozoa</taxon>
        <taxon>Hexacorallia</taxon>
        <taxon>Scleractinia</taxon>
        <taxon>Astrocoeniina</taxon>
        <taxon>Pocilloporidae</taxon>
        <taxon>Pocillopora</taxon>
    </lineage>
</organism>
<feature type="domain" description="Protein kinase" evidence="8">
    <location>
        <begin position="30"/>
        <end position="288"/>
    </location>
</feature>
<evidence type="ECO:0000256" key="5">
    <source>
        <dbReference type="ARBA" id="ARBA00022840"/>
    </source>
</evidence>
<name>A0AAU9XPV0_9CNID</name>
<feature type="binding site" evidence="6">
    <location>
        <position position="59"/>
    </location>
    <ligand>
        <name>ATP</name>
        <dbReference type="ChEBI" id="CHEBI:30616"/>
    </ligand>
</feature>
<dbReference type="Pfam" id="PF00069">
    <property type="entry name" value="Pkinase"/>
    <property type="match status" value="1"/>
</dbReference>
<evidence type="ECO:0000313" key="9">
    <source>
        <dbReference type="EMBL" id="CAH3152390.1"/>
    </source>
</evidence>